<sequence>MSEIETKKRQYSAPALSKGLDILELMAGQFEGLSLRQISDLLGRQKSELFRMLVVLEERGYINVLPDSDKYIISMKLFGLAHQLPDIKRITAIAEPLMREFSNRSEQSCHLVVERSSEGVVIMQKDSPSDQRFGIRIGAKVPLQNTCSGHVLLAFADENSREVMMDGIPASKHLPENVLADICDRVKAQGFENVESQQIAGVKDIGFPIFNYSGNVVAALVVPYLSHLDNTNAMDFDSVKVVLGDIAQRMSEQLGYNENK</sequence>
<name>A0A3L8Q2K1_9GAMM</name>
<evidence type="ECO:0000313" key="7">
    <source>
        <dbReference type="Proteomes" id="UP000281474"/>
    </source>
</evidence>
<dbReference type="InterPro" id="IPR050707">
    <property type="entry name" value="HTH_MetabolicPath_Reg"/>
</dbReference>
<protein>
    <submittedName>
        <fullName evidence="6">IclR family transcriptional regulator</fullName>
    </submittedName>
</protein>
<dbReference type="GO" id="GO:0045892">
    <property type="term" value="P:negative regulation of DNA-templated transcription"/>
    <property type="evidence" value="ECO:0007669"/>
    <property type="project" value="TreeGrafter"/>
</dbReference>
<organism evidence="6 7">
    <name type="scientific">Parashewanella curva</name>
    <dbReference type="NCBI Taxonomy" id="2338552"/>
    <lineage>
        <taxon>Bacteria</taxon>
        <taxon>Pseudomonadati</taxon>
        <taxon>Pseudomonadota</taxon>
        <taxon>Gammaproteobacteria</taxon>
        <taxon>Alteromonadales</taxon>
        <taxon>Shewanellaceae</taxon>
        <taxon>Parashewanella</taxon>
    </lineage>
</organism>
<keyword evidence="7" id="KW-1185">Reference proteome</keyword>
<dbReference type="SUPFAM" id="SSF46785">
    <property type="entry name" value="Winged helix' DNA-binding domain"/>
    <property type="match status" value="1"/>
</dbReference>
<gene>
    <name evidence="6" type="ORF">D5018_03550</name>
</gene>
<evidence type="ECO:0000256" key="3">
    <source>
        <dbReference type="ARBA" id="ARBA00023163"/>
    </source>
</evidence>
<evidence type="ECO:0000313" key="6">
    <source>
        <dbReference type="EMBL" id="RLV61083.1"/>
    </source>
</evidence>
<dbReference type="GO" id="GO:0003677">
    <property type="term" value="F:DNA binding"/>
    <property type="evidence" value="ECO:0007669"/>
    <property type="project" value="UniProtKB-KW"/>
</dbReference>
<comment type="caution">
    <text evidence="6">The sequence shown here is derived from an EMBL/GenBank/DDBJ whole genome shotgun (WGS) entry which is preliminary data.</text>
</comment>
<dbReference type="InterPro" id="IPR036390">
    <property type="entry name" value="WH_DNA-bd_sf"/>
</dbReference>
<dbReference type="Gene3D" id="1.10.10.10">
    <property type="entry name" value="Winged helix-like DNA-binding domain superfamily/Winged helix DNA-binding domain"/>
    <property type="match status" value="1"/>
</dbReference>
<dbReference type="GO" id="GO:0003700">
    <property type="term" value="F:DNA-binding transcription factor activity"/>
    <property type="evidence" value="ECO:0007669"/>
    <property type="project" value="TreeGrafter"/>
</dbReference>
<keyword evidence="3" id="KW-0804">Transcription</keyword>
<dbReference type="SMART" id="SM00346">
    <property type="entry name" value="HTH_ICLR"/>
    <property type="match status" value="1"/>
</dbReference>
<evidence type="ECO:0000256" key="1">
    <source>
        <dbReference type="ARBA" id="ARBA00023015"/>
    </source>
</evidence>
<dbReference type="PROSITE" id="PS51077">
    <property type="entry name" value="HTH_ICLR"/>
    <property type="match status" value="1"/>
</dbReference>
<dbReference type="SUPFAM" id="SSF55781">
    <property type="entry name" value="GAF domain-like"/>
    <property type="match status" value="1"/>
</dbReference>
<dbReference type="Pfam" id="PF01614">
    <property type="entry name" value="IclR_C"/>
    <property type="match status" value="1"/>
</dbReference>
<dbReference type="InterPro" id="IPR005471">
    <property type="entry name" value="Tscrpt_reg_IclR_N"/>
</dbReference>
<evidence type="ECO:0000259" key="4">
    <source>
        <dbReference type="PROSITE" id="PS51077"/>
    </source>
</evidence>
<dbReference type="Proteomes" id="UP000281474">
    <property type="component" value="Unassembled WGS sequence"/>
</dbReference>
<dbReference type="InterPro" id="IPR036388">
    <property type="entry name" value="WH-like_DNA-bd_sf"/>
</dbReference>
<dbReference type="EMBL" id="QZEI01000008">
    <property type="protein sequence ID" value="RLV61083.1"/>
    <property type="molecule type" value="Genomic_DNA"/>
</dbReference>
<feature type="domain" description="HTH iclR-type" evidence="4">
    <location>
        <begin position="13"/>
        <end position="75"/>
    </location>
</feature>
<evidence type="ECO:0000259" key="5">
    <source>
        <dbReference type="PROSITE" id="PS51078"/>
    </source>
</evidence>
<dbReference type="PROSITE" id="PS51078">
    <property type="entry name" value="ICLR_ED"/>
    <property type="match status" value="1"/>
</dbReference>
<dbReference type="Pfam" id="PF09339">
    <property type="entry name" value="HTH_IclR"/>
    <property type="match status" value="1"/>
</dbReference>
<dbReference type="OrthoDB" id="9807558at2"/>
<reference evidence="6 7" key="1">
    <citation type="submission" date="2018-09" db="EMBL/GenBank/DDBJ databases">
        <title>Phylogeny of the Shewanellaceae, and recommendation for two new genera, Pseudoshewanella and Parashewanella.</title>
        <authorList>
            <person name="Wang G."/>
        </authorList>
    </citation>
    <scope>NUCLEOTIDE SEQUENCE [LARGE SCALE GENOMIC DNA]</scope>
    <source>
        <strain evidence="6 7">C51</strain>
    </source>
</reference>
<evidence type="ECO:0000256" key="2">
    <source>
        <dbReference type="ARBA" id="ARBA00023125"/>
    </source>
</evidence>
<dbReference type="InterPro" id="IPR029016">
    <property type="entry name" value="GAF-like_dom_sf"/>
</dbReference>
<dbReference type="PANTHER" id="PTHR30136:SF7">
    <property type="entry name" value="HTH-TYPE TRANSCRIPTIONAL REGULATOR KDGR-RELATED"/>
    <property type="match status" value="1"/>
</dbReference>
<accession>A0A3L8Q2K1</accession>
<dbReference type="InterPro" id="IPR014757">
    <property type="entry name" value="Tscrpt_reg_IclR_C"/>
</dbReference>
<keyword evidence="1" id="KW-0805">Transcription regulation</keyword>
<dbReference type="AlphaFoldDB" id="A0A3L8Q2K1"/>
<dbReference type="RefSeq" id="WP_121837603.1">
    <property type="nucleotide sequence ID" value="NZ_ML014757.1"/>
</dbReference>
<dbReference type="PANTHER" id="PTHR30136">
    <property type="entry name" value="HELIX-TURN-HELIX TRANSCRIPTIONAL REGULATOR, ICLR FAMILY"/>
    <property type="match status" value="1"/>
</dbReference>
<keyword evidence="2" id="KW-0238">DNA-binding</keyword>
<feature type="domain" description="IclR-ED" evidence="5">
    <location>
        <begin position="76"/>
        <end position="256"/>
    </location>
</feature>
<proteinExistence type="predicted"/>
<dbReference type="Gene3D" id="3.30.450.40">
    <property type="match status" value="1"/>
</dbReference>